<accession>A0A843UN18</accession>
<dbReference type="EMBL" id="NMUH01000782">
    <property type="protein sequence ID" value="MQL84721.1"/>
    <property type="molecule type" value="Genomic_DNA"/>
</dbReference>
<dbReference type="AlphaFoldDB" id="A0A843UN18"/>
<organism evidence="1 2">
    <name type="scientific">Colocasia esculenta</name>
    <name type="common">Wild taro</name>
    <name type="synonym">Arum esculentum</name>
    <dbReference type="NCBI Taxonomy" id="4460"/>
    <lineage>
        <taxon>Eukaryota</taxon>
        <taxon>Viridiplantae</taxon>
        <taxon>Streptophyta</taxon>
        <taxon>Embryophyta</taxon>
        <taxon>Tracheophyta</taxon>
        <taxon>Spermatophyta</taxon>
        <taxon>Magnoliopsida</taxon>
        <taxon>Liliopsida</taxon>
        <taxon>Araceae</taxon>
        <taxon>Aroideae</taxon>
        <taxon>Colocasieae</taxon>
        <taxon>Colocasia</taxon>
    </lineage>
</organism>
<evidence type="ECO:0000313" key="2">
    <source>
        <dbReference type="Proteomes" id="UP000652761"/>
    </source>
</evidence>
<evidence type="ECO:0000313" key="1">
    <source>
        <dbReference type="EMBL" id="MQL84721.1"/>
    </source>
</evidence>
<sequence>MVCSHVQYAERWSWKAERWPAYMYNILNGGHRKLNGGLPICMIRLNGGEVLPAPIRLNGGEVLPAPIRLNGGYGSWGPERWHMYA</sequence>
<proteinExistence type="predicted"/>
<gene>
    <name evidence="1" type="ORF">Taro_017233</name>
</gene>
<keyword evidence="2" id="KW-1185">Reference proteome</keyword>
<protein>
    <submittedName>
        <fullName evidence="1">Uncharacterized protein</fullName>
    </submittedName>
</protein>
<reference evidence="1" key="1">
    <citation type="submission" date="2017-07" db="EMBL/GenBank/DDBJ databases">
        <title>Taro Niue Genome Assembly and Annotation.</title>
        <authorList>
            <person name="Atibalentja N."/>
            <person name="Keating K."/>
            <person name="Fields C.J."/>
        </authorList>
    </citation>
    <scope>NUCLEOTIDE SEQUENCE</scope>
    <source>
        <strain evidence="1">Niue_2</strain>
        <tissue evidence="1">Leaf</tissue>
    </source>
</reference>
<comment type="caution">
    <text evidence="1">The sequence shown here is derived from an EMBL/GenBank/DDBJ whole genome shotgun (WGS) entry which is preliminary data.</text>
</comment>
<dbReference type="Proteomes" id="UP000652761">
    <property type="component" value="Unassembled WGS sequence"/>
</dbReference>
<name>A0A843UN18_COLES</name>